<organism evidence="1 2">
    <name type="scientific">Cryomorpha ignava</name>
    <dbReference type="NCBI Taxonomy" id="101383"/>
    <lineage>
        <taxon>Bacteria</taxon>
        <taxon>Pseudomonadati</taxon>
        <taxon>Bacteroidota</taxon>
        <taxon>Flavobacteriia</taxon>
        <taxon>Flavobacteriales</taxon>
        <taxon>Cryomorphaceae</taxon>
        <taxon>Cryomorpha</taxon>
    </lineage>
</organism>
<dbReference type="AlphaFoldDB" id="A0A7K3WV58"/>
<reference evidence="1 2" key="1">
    <citation type="submission" date="2020-02" db="EMBL/GenBank/DDBJ databases">
        <title>Out from the shadows clarifying the taxonomy of the family Cryomorphaceae and related taxa by utilizing the GTDB taxonomic framework.</title>
        <authorList>
            <person name="Bowman J.P."/>
        </authorList>
    </citation>
    <scope>NUCLEOTIDE SEQUENCE [LARGE SCALE GENOMIC DNA]</scope>
    <source>
        <strain evidence="1 2">QSSC 1-22</strain>
    </source>
</reference>
<evidence type="ECO:0000313" key="2">
    <source>
        <dbReference type="Proteomes" id="UP000486602"/>
    </source>
</evidence>
<comment type="caution">
    <text evidence="1">The sequence shown here is derived from an EMBL/GenBank/DDBJ whole genome shotgun (WGS) entry which is preliminary data.</text>
</comment>
<evidence type="ECO:0000313" key="1">
    <source>
        <dbReference type="EMBL" id="NEN25384.1"/>
    </source>
</evidence>
<dbReference type="EMBL" id="JAAGVY010000051">
    <property type="protein sequence ID" value="NEN25384.1"/>
    <property type="molecule type" value="Genomic_DNA"/>
</dbReference>
<keyword evidence="2" id="KW-1185">Reference proteome</keyword>
<protein>
    <submittedName>
        <fullName evidence="1">Uncharacterized protein</fullName>
    </submittedName>
</protein>
<dbReference type="Proteomes" id="UP000486602">
    <property type="component" value="Unassembled WGS sequence"/>
</dbReference>
<dbReference type="RefSeq" id="WP_163286841.1">
    <property type="nucleotide sequence ID" value="NZ_JAAGVY010000051.1"/>
</dbReference>
<gene>
    <name evidence="1" type="ORF">G3O08_17955</name>
</gene>
<proteinExistence type="predicted"/>
<accession>A0A7K3WV58</accession>
<sequence length="71" mass="8405">MSVINGRSGNLLNWRSVTWEKSNDLGDGWERAEILIPLYQLDLRANVKFKIFLWNPEKRNAFVDNLTYTIY</sequence>
<name>A0A7K3WV58_9FLAO</name>